<keyword evidence="11" id="KW-1185">Reference proteome</keyword>
<feature type="transmembrane region" description="Helical" evidence="8">
    <location>
        <begin position="67"/>
        <end position="87"/>
    </location>
</feature>
<feature type="transmembrane region" description="Helical" evidence="8">
    <location>
        <begin position="239"/>
        <end position="256"/>
    </location>
</feature>
<keyword evidence="4" id="KW-1003">Cell membrane</keyword>
<dbReference type="InterPro" id="IPR000620">
    <property type="entry name" value="EamA_dom"/>
</dbReference>
<organism evidence="10 11">
    <name type="scientific">Undibacterium nitidum</name>
    <dbReference type="NCBI Taxonomy" id="2762298"/>
    <lineage>
        <taxon>Bacteria</taxon>
        <taxon>Pseudomonadati</taxon>
        <taxon>Pseudomonadota</taxon>
        <taxon>Betaproteobacteria</taxon>
        <taxon>Burkholderiales</taxon>
        <taxon>Oxalobacteraceae</taxon>
        <taxon>Undibacterium</taxon>
    </lineage>
</organism>
<feature type="transmembrane region" description="Helical" evidence="8">
    <location>
        <begin position="5"/>
        <end position="22"/>
    </location>
</feature>
<dbReference type="GO" id="GO:0005886">
    <property type="term" value="C:plasma membrane"/>
    <property type="evidence" value="ECO:0007669"/>
    <property type="project" value="UniProtKB-SubCell"/>
</dbReference>
<evidence type="ECO:0000256" key="3">
    <source>
        <dbReference type="ARBA" id="ARBA00022448"/>
    </source>
</evidence>
<protein>
    <submittedName>
        <fullName evidence="10">EamA family transporter RarD</fullName>
    </submittedName>
</protein>
<evidence type="ECO:0000313" key="10">
    <source>
        <dbReference type="EMBL" id="MBC3879795.1"/>
    </source>
</evidence>
<dbReference type="Pfam" id="PF00892">
    <property type="entry name" value="EamA"/>
    <property type="match status" value="2"/>
</dbReference>
<dbReference type="AlphaFoldDB" id="A0A923KJN0"/>
<feature type="transmembrane region" description="Helical" evidence="8">
    <location>
        <begin position="146"/>
        <end position="162"/>
    </location>
</feature>
<keyword evidence="7 8" id="KW-0472">Membrane</keyword>
<sequence length="297" mass="33411">MRKGILYAATCYLVWGLFPLYFKALHDIPSLEILLHRMVWALVFLALVLSVRQQWAWLRDVLKQPKLLAGFAASATLLSTNWFIYIWSVNNDRIIDASLGYFMTPLVNVFLGFIMLKERLRPTQWLAVLSAALGVAWLTFHAGHLPYIALSLACTFGMYGLLRKTASLGALEGLSLETLLLFPFALSYLIYLALQDQNAFLHANWQTQVWIVAAGPITAIPLLLFAAGARRIPMATLGLLQYISPSIQLLIGVLLFNEKFSHERMLGFLGIWIGLIIYSIDGLRTSLQQRPVSPPFE</sequence>
<feature type="domain" description="EamA" evidence="9">
    <location>
        <begin position="149"/>
        <end position="279"/>
    </location>
</feature>
<dbReference type="Proteomes" id="UP000627446">
    <property type="component" value="Unassembled WGS sequence"/>
</dbReference>
<comment type="subcellular location">
    <subcellularLocation>
        <location evidence="1">Cell membrane</location>
        <topology evidence="1">Multi-pass membrane protein</topology>
    </subcellularLocation>
</comment>
<keyword evidence="6 8" id="KW-1133">Transmembrane helix</keyword>
<dbReference type="RefSeq" id="WP_186915634.1">
    <property type="nucleotide sequence ID" value="NZ_JACOFZ010000001.1"/>
</dbReference>
<evidence type="ECO:0000259" key="9">
    <source>
        <dbReference type="Pfam" id="PF00892"/>
    </source>
</evidence>
<dbReference type="PANTHER" id="PTHR22911:SF137">
    <property type="entry name" value="SOLUTE CARRIER FAMILY 35 MEMBER G2-RELATED"/>
    <property type="match status" value="1"/>
</dbReference>
<evidence type="ECO:0000256" key="8">
    <source>
        <dbReference type="SAM" id="Phobius"/>
    </source>
</evidence>
<feature type="transmembrane region" description="Helical" evidence="8">
    <location>
        <begin position="174"/>
        <end position="194"/>
    </location>
</feature>
<proteinExistence type="inferred from homology"/>
<feature type="domain" description="EamA" evidence="9">
    <location>
        <begin position="3"/>
        <end position="139"/>
    </location>
</feature>
<dbReference type="EMBL" id="JACOFZ010000001">
    <property type="protein sequence ID" value="MBC3879795.1"/>
    <property type="molecule type" value="Genomic_DNA"/>
</dbReference>
<dbReference type="NCBIfam" id="TIGR00688">
    <property type="entry name" value="rarD"/>
    <property type="match status" value="1"/>
</dbReference>
<keyword evidence="3" id="KW-0813">Transport</keyword>
<evidence type="ECO:0000256" key="2">
    <source>
        <dbReference type="ARBA" id="ARBA00007362"/>
    </source>
</evidence>
<name>A0A923KJN0_9BURK</name>
<feature type="transmembrane region" description="Helical" evidence="8">
    <location>
        <begin position="262"/>
        <end position="280"/>
    </location>
</feature>
<accession>A0A923KJN0</accession>
<evidence type="ECO:0000256" key="4">
    <source>
        <dbReference type="ARBA" id="ARBA00022475"/>
    </source>
</evidence>
<comment type="similarity">
    <text evidence="2">Belongs to the EamA transporter family.</text>
</comment>
<feature type="transmembrane region" description="Helical" evidence="8">
    <location>
        <begin position="123"/>
        <end position="140"/>
    </location>
</feature>
<evidence type="ECO:0000313" key="11">
    <source>
        <dbReference type="Proteomes" id="UP000627446"/>
    </source>
</evidence>
<evidence type="ECO:0000256" key="7">
    <source>
        <dbReference type="ARBA" id="ARBA00023136"/>
    </source>
</evidence>
<reference evidence="10" key="1">
    <citation type="submission" date="2020-08" db="EMBL/GenBank/DDBJ databases">
        <title>Novel species isolated from subtropical streams in China.</title>
        <authorList>
            <person name="Lu H."/>
        </authorList>
    </citation>
    <scope>NUCLEOTIDE SEQUENCE</scope>
    <source>
        <strain evidence="10">LX22W</strain>
    </source>
</reference>
<feature type="transmembrane region" description="Helical" evidence="8">
    <location>
        <begin position="34"/>
        <end position="55"/>
    </location>
</feature>
<evidence type="ECO:0000256" key="5">
    <source>
        <dbReference type="ARBA" id="ARBA00022692"/>
    </source>
</evidence>
<feature type="transmembrane region" description="Helical" evidence="8">
    <location>
        <begin position="209"/>
        <end position="227"/>
    </location>
</feature>
<feature type="transmembrane region" description="Helical" evidence="8">
    <location>
        <begin position="99"/>
        <end position="116"/>
    </location>
</feature>
<keyword evidence="5 8" id="KW-0812">Transmembrane</keyword>
<dbReference type="SUPFAM" id="SSF103481">
    <property type="entry name" value="Multidrug resistance efflux transporter EmrE"/>
    <property type="match status" value="2"/>
</dbReference>
<comment type="caution">
    <text evidence="10">The sequence shown here is derived from an EMBL/GenBank/DDBJ whole genome shotgun (WGS) entry which is preliminary data.</text>
</comment>
<evidence type="ECO:0000256" key="1">
    <source>
        <dbReference type="ARBA" id="ARBA00004651"/>
    </source>
</evidence>
<dbReference type="PANTHER" id="PTHR22911">
    <property type="entry name" value="ACYL-MALONYL CONDENSING ENZYME-RELATED"/>
    <property type="match status" value="1"/>
</dbReference>
<dbReference type="InterPro" id="IPR004626">
    <property type="entry name" value="RarD"/>
</dbReference>
<evidence type="ECO:0000256" key="6">
    <source>
        <dbReference type="ARBA" id="ARBA00022989"/>
    </source>
</evidence>
<gene>
    <name evidence="10" type="primary">rarD</name>
    <name evidence="10" type="ORF">H8K36_00260</name>
</gene>
<dbReference type="InterPro" id="IPR037185">
    <property type="entry name" value="EmrE-like"/>
</dbReference>